<dbReference type="EMBL" id="CP000040">
    <property type="protein sequence ID" value="AAY60272.1"/>
    <property type="molecule type" value="Genomic_DNA"/>
</dbReference>
<evidence type="ECO:0000313" key="1">
    <source>
        <dbReference type="EMBL" id="AAY60272.1"/>
    </source>
</evidence>
<sequence>MGLPLLSRKGARREIQLFPTVQTFDLSELNGKQVTLKYVESTKHLWAIERTSHGKEKAYLIAEK</sequence>
<dbReference type="KEGG" id="bcz:pE33L466_0107"/>
<organism evidence="1 2">
    <name type="scientific">Bacillus cereus (strain ZK / E33L)</name>
    <dbReference type="NCBI Taxonomy" id="288681"/>
    <lineage>
        <taxon>Bacteria</taxon>
        <taxon>Bacillati</taxon>
        <taxon>Bacillota</taxon>
        <taxon>Bacilli</taxon>
        <taxon>Bacillales</taxon>
        <taxon>Bacillaceae</taxon>
        <taxon>Bacillus</taxon>
        <taxon>Bacillus cereus group</taxon>
    </lineage>
</organism>
<accession>Q4V1Y5</accession>
<keyword evidence="1" id="KW-0614">Plasmid</keyword>
<geneLocation type="plasmid" evidence="1 2">
    <name>pE33L466</name>
</geneLocation>
<name>Q4V1Y5_BACCZ</name>
<protein>
    <submittedName>
        <fullName evidence="1">Uncharacterized protein</fullName>
    </submittedName>
</protein>
<reference evidence="2" key="1">
    <citation type="journal article" date="2006" name="J. Bacteriol.">
        <title>Pathogenomic sequence analysis of Bacillus cereus and Bacillus thuringiensis isolates closely related to Bacillus anthracis.</title>
        <authorList>
            <person name="Han C.S."/>
            <person name="Xie G."/>
            <person name="Challacombe J.F."/>
            <person name="Altherr M.R."/>
            <person name="Bhotika S.S."/>
            <person name="Brown N."/>
            <person name="Bruce D."/>
            <person name="Campbell C.S."/>
            <person name="Campbell M.L."/>
            <person name="Chen J."/>
            <person name="Chertkov O."/>
            <person name="Cleland C."/>
            <person name="Dimitrijevic M."/>
            <person name="Doggett N.A."/>
            <person name="Fawcett J.J."/>
            <person name="Glavina T."/>
            <person name="Goodwin L.A."/>
            <person name="Green L.D."/>
            <person name="Hill K.K."/>
            <person name="Hitchcock P."/>
            <person name="Jackson P.J."/>
            <person name="Keim P."/>
            <person name="Kewalramani A.R."/>
            <person name="Longmire J."/>
            <person name="Lucas S."/>
            <person name="Malfatti S."/>
            <person name="McMurry K."/>
            <person name="Meincke L.J."/>
            <person name="Misra M."/>
            <person name="Moseman B.L."/>
            <person name="Mundt M."/>
            <person name="Munk A.C."/>
            <person name="Okinaka R.T."/>
            <person name="Parson-Quintana B."/>
            <person name="Reilly L.P."/>
            <person name="Richardson P."/>
            <person name="Robinson D.L."/>
            <person name="Rubin E."/>
            <person name="Saunders E."/>
            <person name="Tapia R."/>
            <person name="Tesmer J.G."/>
            <person name="Thayer N."/>
            <person name="Thompson L.S."/>
            <person name="Tice H."/>
            <person name="Ticknor L.O."/>
            <person name="Wills P.L."/>
            <person name="Brettin T.S."/>
            <person name="Gilna P."/>
        </authorList>
    </citation>
    <scope>NUCLEOTIDE SEQUENCE [LARGE SCALE GENOMIC DNA]</scope>
    <source>
        <strain evidence="2">ZK / E33L</strain>
        <plasmid evidence="2">pE33L466</plasmid>
    </source>
</reference>
<evidence type="ECO:0000313" key="2">
    <source>
        <dbReference type="Proteomes" id="UP000002612"/>
    </source>
</evidence>
<proteinExistence type="predicted"/>
<dbReference type="Proteomes" id="UP000002612">
    <property type="component" value="Plasmid pE33L466"/>
</dbReference>
<gene>
    <name evidence="1" type="ordered locus">pE33L466_0107</name>
</gene>
<dbReference type="AlphaFoldDB" id="Q4V1Y5"/>